<reference evidence="1 2" key="1">
    <citation type="submission" date="2021-06" db="EMBL/GenBank/DDBJ databases">
        <title>Caerostris extrusa draft genome.</title>
        <authorList>
            <person name="Kono N."/>
            <person name="Arakawa K."/>
        </authorList>
    </citation>
    <scope>NUCLEOTIDE SEQUENCE [LARGE SCALE GENOMIC DNA]</scope>
</reference>
<sequence>MPQFGYIIENFKTKIFKLLPSVWKSLLQGPFNGKTQCSATVAVHLPLAAALGSLLSQHPLCSEDSIRLALLLINVLTELCWCRELLEVGSLGSSGSLPFHRMDRN</sequence>
<evidence type="ECO:0000313" key="1">
    <source>
        <dbReference type="EMBL" id="GIY22508.1"/>
    </source>
</evidence>
<dbReference type="EMBL" id="BPLR01008160">
    <property type="protein sequence ID" value="GIY22508.1"/>
    <property type="molecule type" value="Genomic_DNA"/>
</dbReference>
<comment type="caution">
    <text evidence="1">The sequence shown here is derived from an EMBL/GenBank/DDBJ whole genome shotgun (WGS) entry which is preliminary data.</text>
</comment>
<name>A0AAV4RJL7_CAEEX</name>
<dbReference type="Proteomes" id="UP001054945">
    <property type="component" value="Unassembled WGS sequence"/>
</dbReference>
<evidence type="ECO:0000313" key="2">
    <source>
        <dbReference type="Proteomes" id="UP001054945"/>
    </source>
</evidence>
<proteinExistence type="predicted"/>
<keyword evidence="2" id="KW-1185">Reference proteome</keyword>
<protein>
    <submittedName>
        <fullName evidence="1">Uncharacterized protein</fullName>
    </submittedName>
</protein>
<gene>
    <name evidence="1" type="ORF">CEXT_289201</name>
</gene>
<dbReference type="AlphaFoldDB" id="A0AAV4RJL7"/>
<accession>A0AAV4RJL7</accession>
<organism evidence="1 2">
    <name type="scientific">Caerostris extrusa</name>
    <name type="common">Bark spider</name>
    <name type="synonym">Caerostris bankana</name>
    <dbReference type="NCBI Taxonomy" id="172846"/>
    <lineage>
        <taxon>Eukaryota</taxon>
        <taxon>Metazoa</taxon>
        <taxon>Ecdysozoa</taxon>
        <taxon>Arthropoda</taxon>
        <taxon>Chelicerata</taxon>
        <taxon>Arachnida</taxon>
        <taxon>Araneae</taxon>
        <taxon>Araneomorphae</taxon>
        <taxon>Entelegynae</taxon>
        <taxon>Araneoidea</taxon>
        <taxon>Araneidae</taxon>
        <taxon>Caerostris</taxon>
    </lineage>
</organism>